<accession>A0A078G8Z8</accession>
<dbReference type="Gramene" id="CDY21846">
    <property type="protein sequence ID" value="CDY21846"/>
    <property type="gene ID" value="GSBRNA2T00018147001"/>
</dbReference>
<dbReference type="AlphaFoldDB" id="A0A078G8Z8"/>
<proteinExistence type="predicted"/>
<reference evidence="1 2" key="1">
    <citation type="journal article" date="2014" name="Science">
        <title>Plant genetics. Early allopolyploid evolution in the post-Neolithic Brassica napus oilseed genome.</title>
        <authorList>
            <person name="Chalhoub B."/>
            <person name="Denoeud F."/>
            <person name="Liu S."/>
            <person name="Parkin I.A."/>
            <person name="Tang H."/>
            <person name="Wang X."/>
            <person name="Chiquet J."/>
            <person name="Belcram H."/>
            <person name="Tong C."/>
            <person name="Samans B."/>
            <person name="Correa M."/>
            <person name="Da Silva C."/>
            <person name="Just J."/>
            <person name="Falentin C."/>
            <person name="Koh C.S."/>
            <person name="Le Clainche I."/>
            <person name="Bernard M."/>
            <person name="Bento P."/>
            <person name="Noel B."/>
            <person name="Labadie K."/>
            <person name="Alberti A."/>
            <person name="Charles M."/>
            <person name="Arnaud D."/>
            <person name="Guo H."/>
            <person name="Daviaud C."/>
            <person name="Alamery S."/>
            <person name="Jabbari K."/>
            <person name="Zhao M."/>
            <person name="Edger P.P."/>
            <person name="Chelaifa H."/>
            <person name="Tack D."/>
            <person name="Lassalle G."/>
            <person name="Mestiri I."/>
            <person name="Schnel N."/>
            <person name="Le Paslier M.C."/>
            <person name="Fan G."/>
            <person name="Renault V."/>
            <person name="Bayer P.E."/>
            <person name="Golicz A.A."/>
            <person name="Manoli S."/>
            <person name="Lee T.H."/>
            <person name="Thi V.H."/>
            <person name="Chalabi S."/>
            <person name="Hu Q."/>
            <person name="Fan C."/>
            <person name="Tollenaere R."/>
            <person name="Lu Y."/>
            <person name="Battail C."/>
            <person name="Shen J."/>
            <person name="Sidebottom C.H."/>
            <person name="Wang X."/>
            <person name="Canaguier A."/>
            <person name="Chauveau A."/>
            <person name="Berard A."/>
            <person name="Deniot G."/>
            <person name="Guan M."/>
            <person name="Liu Z."/>
            <person name="Sun F."/>
            <person name="Lim Y.P."/>
            <person name="Lyons E."/>
            <person name="Town C.D."/>
            <person name="Bancroft I."/>
            <person name="Wang X."/>
            <person name="Meng J."/>
            <person name="Ma J."/>
            <person name="Pires J.C."/>
            <person name="King G.J."/>
            <person name="Brunel D."/>
            <person name="Delourme R."/>
            <person name="Renard M."/>
            <person name="Aury J.M."/>
            <person name="Adams K.L."/>
            <person name="Batley J."/>
            <person name="Snowdon R.J."/>
            <person name="Tost J."/>
            <person name="Edwards D."/>
            <person name="Zhou Y."/>
            <person name="Hua W."/>
            <person name="Sharpe A.G."/>
            <person name="Paterson A.H."/>
            <person name="Guan C."/>
            <person name="Wincker P."/>
        </authorList>
    </citation>
    <scope>NUCLEOTIDE SEQUENCE [LARGE SCALE GENOMIC DNA]</scope>
    <source>
        <strain evidence="2">cv. Darmor-bzh</strain>
    </source>
</reference>
<protein>
    <submittedName>
        <fullName evidence="1">BnaC01g36020D protein</fullName>
    </submittedName>
</protein>
<organism evidence="1 2">
    <name type="scientific">Brassica napus</name>
    <name type="common">Rape</name>
    <dbReference type="NCBI Taxonomy" id="3708"/>
    <lineage>
        <taxon>Eukaryota</taxon>
        <taxon>Viridiplantae</taxon>
        <taxon>Streptophyta</taxon>
        <taxon>Embryophyta</taxon>
        <taxon>Tracheophyta</taxon>
        <taxon>Spermatophyta</taxon>
        <taxon>Magnoliopsida</taxon>
        <taxon>eudicotyledons</taxon>
        <taxon>Gunneridae</taxon>
        <taxon>Pentapetalae</taxon>
        <taxon>rosids</taxon>
        <taxon>malvids</taxon>
        <taxon>Brassicales</taxon>
        <taxon>Brassicaceae</taxon>
        <taxon>Brassiceae</taxon>
        <taxon>Brassica</taxon>
    </lineage>
</organism>
<gene>
    <name evidence="1" type="primary">BnaC01g36020D</name>
    <name evidence="1" type="ORF">GSBRNA2T00018147001</name>
</gene>
<dbReference type="PaxDb" id="3708-A0A078G8Z8"/>
<dbReference type="SUPFAM" id="SSF50249">
    <property type="entry name" value="Nucleic acid-binding proteins"/>
    <property type="match status" value="1"/>
</dbReference>
<evidence type="ECO:0000313" key="1">
    <source>
        <dbReference type="EMBL" id="CDY21846.1"/>
    </source>
</evidence>
<dbReference type="GO" id="GO:0036503">
    <property type="term" value="P:ERAD pathway"/>
    <property type="evidence" value="ECO:0007669"/>
    <property type="project" value="InterPro"/>
</dbReference>
<dbReference type="PANTHER" id="PTHR45084:SF1">
    <property type="entry name" value="ERAD-ASSOCIATED E3 UBIQUITIN-PROTEIN LIGASE COMPONENT HRD3A-RELATED"/>
    <property type="match status" value="1"/>
</dbReference>
<dbReference type="Gene3D" id="2.40.50.140">
    <property type="entry name" value="Nucleic acid-binding proteins"/>
    <property type="match status" value="1"/>
</dbReference>
<dbReference type="Proteomes" id="UP000028999">
    <property type="component" value="Unassembled WGS sequence"/>
</dbReference>
<keyword evidence="2" id="KW-1185">Reference proteome</keyword>
<sequence length="281" mass="30355">MKREKSKSKSFLHHNFVAEGLSRVALVFEGGGERRAEVYGDNFVSSFKCNKHCFSRSLLCFWDSHNIKKNDEFMGISLLLLDEQQQLDLPSVSSLTPLWCCSGGLSRNFTRSLPTPVNRTFLPMKTEEADFLCKAQIVGVVQQNGLSFVSCTGCNRKLAKSLWCNRCVSPNAPGSSAVDDGKESATFVVFEREMIKLIKKEAKSGSCVDTLVAVGGMELPKCLEELAGNGYLFSYSGNSNKAPVVDLKSGQPTAFSSSAGDAAKIALGNDGANQSGSADCC</sequence>
<dbReference type="EMBL" id="LK032125">
    <property type="protein sequence ID" value="CDY21846.1"/>
    <property type="molecule type" value="Genomic_DNA"/>
</dbReference>
<dbReference type="InterPro" id="IPR044623">
    <property type="entry name" value="HRD3"/>
</dbReference>
<evidence type="ECO:0000313" key="2">
    <source>
        <dbReference type="Proteomes" id="UP000028999"/>
    </source>
</evidence>
<dbReference type="PANTHER" id="PTHR45084">
    <property type="entry name" value="ERAD-ASSOCIATED E3 UBIQUITIN-PROTEIN LIGASE COMPONENT HRD3A-RELATED"/>
    <property type="match status" value="1"/>
</dbReference>
<dbReference type="GO" id="GO:0016616">
    <property type="term" value="F:oxidoreductase activity, acting on the CH-OH group of donors, NAD or NADP as acceptor"/>
    <property type="evidence" value="ECO:0000318"/>
    <property type="project" value="GO_Central"/>
</dbReference>
<name>A0A078G8Z8_BRANA</name>
<dbReference type="InterPro" id="IPR012340">
    <property type="entry name" value="NA-bd_OB-fold"/>
</dbReference>